<name>A0ABZ0PAM6_9BACT</name>
<dbReference type="EMBL" id="CP137845">
    <property type="protein sequence ID" value="WPB53891.1"/>
    <property type="molecule type" value="Genomic_DNA"/>
</dbReference>
<sequence length="98" mass="10889">MNIKEVKQIVSDAIMTTAGIVGFEELLESEINIKNNNGLVVEYDSNNENIINVTIGLLILSNISAKNTVEEIYQNITHFLKKESLFLGSLSVYIKGTK</sequence>
<dbReference type="Proteomes" id="UP001303601">
    <property type="component" value="Chromosome"/>
</dbReference>
<dbReference type="RefSeq" id="WP_140031196.1">
    <property type="nucleotide sequence ID" value="NZ_AP027305.1"/>
</dbReference>
<proteinExistence type="predicted"/>
<gene>
    <name evidence="1" type="ORF">R9B83_02795</name>
</gene>
<dbReference type="GeneID" id="94493804"/>
<accession>A0ABZ0PAM6</accession>
<protein>
    <recommendedName>
        <fullName evidence="3">Asp23/Gls24 family envelope stress response protein</fullName>
    </recommendedName>
</protein>
<evidence type="ECO:0000313" key="1">
    <source>
        <dbReference type="EMBL" id="WPB53891.1"/>
    </source>
</evidence>
<evidence type="ECO:0000313" key="2">
    <source>
        <dbReference type="Proteomes" id="UP001303601"/>
    </source>
</evidence>
<organism evidence="1 2">
    <name type="scientific">Metamycoplasma equirhinis</name>
    <dbReference type="NCBI Taxonomy" id="92402"/>
    <lineage>
        <taxon>Bacteria</taxon>
        <taxon>Bacillati</taxon>
        <taxon>Mycoplasmatota</taxon>
        <taxon>Mycoplasmoidales</taxon>
        <taxon>Metamycoplasmataceae</taxon>
        <taxon>Metamycoplasma</taxon>
    </lineage>
</organism>
<keyword evidence="2" id="KW-1185">Reference proteome</keyword>
<evidence type="ECO:0008006" key="3">
    <source>
        <dbReference type="Google" id="ProtNLM"/>
    </source>
</evidence>
<reference evidence="1" key="1">
    <citation type="submission" date="2023-11" db="EMBL/GenBank/DDBJ databases">
        <title>Completed genome sequence of Mycoplasma equirhinis type strain M432/72.</title>
        <authorList>
            <person name="Spergser J."/>
        </authorList>
    </citation>
    <scope>NUCLEOTIDE SEQUENCE [LARGE SCALE GENOMIC DNA]</scope>
    <source>
        <strain evidence="1">M432/72</strain>
    </source>
</reference>